<dbReference type="Proteomes" id="UP000298460">
    <property type="component" value="Unassembled WGS sequence"/>
</dbReference>
<evidence type="ECO:0000313" key="4">
    <source>
        <dbReference type="Proteomes" id="UP000298460"/>
    </source>
</evidence>
<reference evidence="3 4" key="1">
    <citation type="submission" date="2019-03" db="EMBL/GenBank/DDBJ databases">
        <title>Draft Genome Sequence of Desulfosporosinus fructosivorans Strain 63.6F, Isolated from Marine Sediment in the Baltic Sea.</title>
        <authorList>
            <person name="Hausmann B."/>
            <person name="Vandieken V."/>
            <person name="Pjevac P."/>
            <person name="Schreck K."/>
            <person name="Herbold C.W."/>
            <person name="Loy A."/>
        </authorList>
    </citation>
    <scope>NUCLEOTIDE SEQUENCE [LARGE SCALE GENOMIC DNA]</scope>
    <source>
        <strain evidence="3 4">63.6F</strain>
    </source>
</reference>
<comment type="caution">
    <text evidence="3">The sequence shown here is derived from an EMBL/GenBank/DDBJ whole genome shotgun (WGS) entry which is preliminary data.</text>
</comment>
<accession>A0A4Z0RBM5</accession>
<dbReference type="AlphaFoldDB" id="A0A4Z0RBM5"/>
<organism evidence="3 4">
    <name type="scientific">Desulfosporosinus fructosivorans</name>
    <dbReference type="NCBI Taxonomy" id="2018669"/>
    <lineage>
        <taxon>Bacteria</taxon>
        <taxon>Bacillati</taxon>
        <taxon>Bacillota</taxon>
        <taxon>Clostridia</taxon>
        <taxon>Eubacteriales</taxon>
        <taxon>Desulfitobacteriaceae</taxon>
        <taxon>Desulfosporosinus</taxon>
    </lineage>
</organism>
<protein>
    <recommendedName>
        <fullName evidence="2">DUF6199 domain-containing protein</fullName>
    </recommendedName>
</protein>
<evidence type="ECO:0000313" key="3">
    <source>
        <dbReference type="EMBL" id="TGE39403.1"/>
    </source>
</evidence>
<keyword evidence="1" id="KW-0812">Transmembrane</keyword>
<dbReference type="InterPro" id="IPR045679">
    <property type="entry name" value="DUF6199"/>
</dbReference>
<proteinExistence type="predicted"/>
<dbReference type="Pfam" id="PF19701">
    <property type="entry name" value="DUF6199"/>
    <property type="match status" value="1"/>
</dbReference>
<feature type="domain" description="DUF6199" evidence="2">
    <location>
        <begin position="2"/>
        <end position="56"/>
    </location>
</feature>
<keyword evidence="1" id="KW-1133">Transmembrane helix</keyword>
<name>A0A4Z0RBM5_9FIRM</name>
<keyword evidence="1" id="KW-0472">Membrane</keyword>
<evidence type="ECO:0000259" key="2">
    <source>
        <dbReference type="Pfam" id="PF19701"/>
    </source>
</evidence>
<dbReference type="EMBL" id="SPQQ01000002">
    <property type="protein sequence ID" value="TGE39403.1"/>
    <property type="molecule type" value="Genomic_DNA"/>
</dbReference>
<keyword evidence="4" id="KW-1185">Reference proteome</keyword>
<sequence length="61" mass="7070">MLVWIAIAMSNAINPRFMWKITESWKATKEPQASYFMIRRVAGAVFSIIGIVFLLFGRFSR</sequence>
<feature type="transmembrane region" description="Helical" evidence="1">
    <location>
        <begin position="36"/>
        <end position="56"/>
    </location>
</feature>
<dbReference type="OrthoDB" id="2665843at2"/>
<gene>
    <name evidence="3" type="ORF">E4K67_05650</name>
</gene>
<evidence type="ECO:0000256" key="1">
    <source>
        <dbReference type="SAM" id="Phobius"/>
    </source>
</evidence>